<proteinExistence type="predicted"/>
<evidence type="ECO:0000313" key="1">
    <source>
        <dbReference type="EMBL" id="MFC0864993.1"/>
    </source>
</evidence>
<accession>A0ABV6UA03</accession>
<sequence length="346" mass="38998">MTESAEHQFLSECVTSVLSQLSHTNLYAYVEAERRKFDFACELLRDWSRPLVGQTLWNHTAGIDKDLRTMMLDQDAEICTYVARDTVKARRLISEVMKDFRTSGIPVAPHRLRVFWVPQDFDADDEAQREFVAELLKESVSRDILMNVVFGNLIAEDVRFFVRTSGLAGLHLALLQSISTAQEPYLRVQDLAAQFGVSAGAIRERLLRLLGCGFLTQFGGGATLARATLKGRVFLDLCGELQRQASAGRMSVEMLQILRLLEMRYAPSAIKMATDSLHLAGPLLTEVPEMVTGRLIATITVATERWGIGFEKIDHILWDDEEPLERGIGTRAIIDRLRRESDFYSS</sequence>
<keyword evidence="2" id="KW-1185">Reference proteome</keyword>
<dbReference type="SUPFAM" id="SSF46785">
    <property type="entry name" value="Winged helix' DNA-binding domain"/>
    <property type="match status" value="1"/>
</dbReference>
<name>A0ABV6UA03_9ACTN</name>
<dbReference type="Proteomes" id="UP001589870">
    <property type="component" value="Unassembled WGS sequence"/>
</dbReference>
<gene>
    <name evidence="1" type="ORF">ACFHYQ_22120</name>
</gene>
<evidence type="ECO:0000313" key="2">
    <source>
        <dbReference type="Proteomes" id="UP001589870"/>
    </source>
</evidence>
<dbReference type="EMBL" id="JBHMQT010000045">
    <property type="protein sequence ID" value="MFC0864993.1"/>
    <property type="molecule type" value="Genomic_DNA"/>
</dbReference>
<dbReference type="RefSeq" id="WP_394303045.1">
    <property type="nucleotide sequence ID" value="NZ_JBHMQT010000045.1"/>
</dbReference>
<protein>
    <submittedName>
        <fullName evidence="1">Uncharacterized protein</fullName>
    </submittedName>
</protein>
<organism evidence="1 2">
    <name type="scientific">Sphaerimonospora cavernae</name>
    <dbReference type="NCBI Taxonomy" id="1740611"/>
    <lineage>
        <taxon>Bacteria</taxon>
        <taxon>Bacillati</taxon>
        <taxon>Actinomycetota</taxon>
        <taxon>Actinomycetes</taxon>
        <taxon>Streptosporangiales</taxon>
        <taxon>Streptosporangiaceae</taxon>
        <taxon>Sphaerimonospora</taxon>
    </lineage>
</organism>
<dbReference type="InterPro" id="IPR036390">
    <property type="entry name" value="WH_DNA-bd_sf"/>
</dbReference>
<reference evidence="1 2" key="1">
    <citation type="submission" date="2024-09" db="EMBL/GenBank/DDBJ databases">
        <authorList>
            <person name="Sun Q."/>
            <person name="Mori K."/>
        </authorList>
    </citation>
    <scope>NUCLEOTIDE SEQUENCE [LARGE SCALE GENOMIC DNA]</scope>
    <source>
        <strain evidence="1 2">TBRC 1851</strain>
    </source>
</reference>
<comment type="caution">
    <text evidence="1">The sequence shown here is derived from an EMBL/GenBank/DDBJ whole genome shotgun (WGS) entry which is preliminary data.</text>
</comment>